<feature type="compositionally biased region" description="Polar residues" evidence="1">
    <location>
        <begin position="738"/>
        <end position="755"/>
    </location>
</feature>
<feature type="region of interest" description="Disordered" evidence="1">
    <location>
        <begin position="615"/>
        <end position="643"/>
    </location>
</feature>
<gene>
    <name evidence="2" type="ORF">CEUSTIGMA_g8481.t1</name>
</gene>
<feature type="compositionally biased region" description="Acidic residues" evidence="1">
    <location>
        <begin position="758"/>
        <end position="767"/>
    </location>
</feature>
<protein>
    <recommendedName>
        <fullName evidence="4">F-box domain-containing protein</fullName>
    </recommendedName>
</protein>
<comment type="caution">
    <text evidence="2">The sequence shown here is derived from an EMBL/GenBank/DDBJ whole genome shotgun (WGS) entry which is preliminary data.</text>
</comment>
<feature type="region of interest" description="Disordered" evidence="1">
    <location>
        <begin position="311"/>
        <end position="332"/>
    </location>
</feature>
<dbReference type="EMBL" id="BEGY01000060">
    <property type="protein sequence ID" value="GAX81046.1"/>
    <property type="molecule type" value="Genomic_DNA"/>
</dbReference>
<evidence type="ECO:0000256" key="1">
    <source>
        <dbReference type="SAM" id="MobiDB-lite"/>
    </source>
</evidence>
<feature type="compositionally biased region" description="Low complexity" evidence="1">
    <location>
        <begin position="1052"/>
        <end position="1061"/>
    </location>
</feature>
<accession>A0A250XDB3</accession>
<feature type="compositionally biased region" description="Polar residues" evidence="1">
    <location>
        <begin position="318"/>
        <end position="332"/>
    </location>
</feature>
<feature type="compositionally biased region" description="Low complexity" evidence="1">
    <location>
        <begin position="1077"/>
        <end position="1086"/>
    </location>
</feature>
<feature type="region of interest" description="Disordered" evidence="1">
    <location>
        <begin position="1014"/>
        <end position="1160"/>
    </location>
</feature>
<feature type="compositionally biased region" description="Acidic residues" evidence="1">
    <location>
        <begin position="898"/>
        <end position="923"/>
    </location>
</feature>
<dbReference type="SUPFAM" id="SSF81383">
    <property type="entry name" value="F-box domain"/>
    <property type="match status" value="1"/>
</dbReference>
<feature type="compositionally biased region" description="Low complexity" evidence="1">
    <location>
        <begin position="1102"/>
        <end position="1111"/>
    </location>
</feature>
<dbReference type="AlphaFoldDB" id="A0A250XDB3"/>
<evidence type="ECO:0000313" key="2">
    <source>
        <dbReference type="EMBL" id="GAX81046.1"/>
    </source>
</evidence>
<reference evidence="2 3" key="1">
    <citation type="submission" date="2017-08" db="EMBL/GenBank/DDBJ databases">
        <title>Acidophilic green algal genome provides insights into adaptation to an acidic environment.</title>
        <authorList>
            <person name="Hirooka S."/>
            <person name="Hirose Y."/>
            <person name="Kanesaki Y."/>
            <person name="Higuchi S."/>
            <person name="Fujiwara T."/>
            <person name="Onuma R."/>
            <person name="Era A."/>
            <person name="Ohbayashi R."/>
            <person name="Uzuka A."/>
            <person name="Nozaki H."/>
            <person name="Yoshikawa H."/>
            <person name="Miyagishima S.Y."/>
        </authorList>
    </citation>
    <scope>NUCLEOTIDE SEQUENCE [LARGE SCALE GENOMIC DNA]</scope>
    <source>
        <strain evidence="2 3">NIES-2499</strain>
    </source>
</reference>
<evidence type="ECO:0000313" key="3">
    <source>
        <dbReference type="Proteomes" id="UP000232323"/>
    </source>
</evidence>
<feature type="compositionally biased region" description="Acidic residues" evidence="1">
    <location>
        <begin position="842"/>
        <end position="889"/>
    </location>
</feature>
<dbReference type="InterPro" id="IPR036047">
    <property type="entry name" value="F-box-like_dom_sf"/>
</dbReference>
<name>A0A250XDB3_9CHLO</name>
<feature type="compositionally biased region" description="Polar residues" evidence="1">
    <location>
        <begin position="1019"/>
        <end position="1036"/>
    </location>
</feature>
<dbReference type="OrthoDB" id="548188at2759"/>
<dbReference type="Proteomes" id="UP000232323">
    <property type="component" value="Unassembled WGS sequence"/>
</dbReference>
<evidence type="ECO:0008006" key="4">
    <source>
        <dbReference type="Google" id="ProtNLM"/>
    </source>
</evidence>
<proteinExistence type="predicted"/>
<organism evidence="2 3">
    <name type="scientific">Chlamydomonas eustigma</name>
    <dbReference type="NCBI Taxonomy" id="1157962"/>
    <lineage>
        <taxon>Eukaryota</taxon>
        <taxon>Viridiplantae</taxon>
        <taxon>Chlorophyta</taxon>
        <taxon>core chlorophytes</taxon>
        <taxon>Chlorophyceae</taxon>
        <taxon>CS clade</taxon>
        <taxon>Chlamydomonadales</taxon>
        <taxon>Chlamydomonadaceae</taxon>
        <taxon>Chlamydomonas</taxon>
    </lineage>
</organism>
<feature type="region of interest" description="Disordered" evidence="1">
    <location>
        <begin position="738"/>
        <end position="781"/>
    </location>
</feature>
<dbReference type="STRING" id="1157962.A0A250XDB3"/>
<feature type="compositionally biased region" description="Polar residues" evidence="1">
    <location>
        <begin position="1148"/>
        <end position="1158"/>
    </location>
</feature>
<feature type="compositionally biased region" description="Polar residues" evidence="1">
    <location>
        <begin position="615"/>
        <end position="635"/>
    </location>
</feature>
<feature type="compositionally biased region" description="Basic and acidic residues" evidence="1">
    <location>
        <begin position="830"/>
        <end position="841"/>
    </location>
</feature>
<sequence length="1222" mass="133190">MEHTMFTALDRNILHHVLMFLKDKKDLCVVQRVSRELRFIASLNTLWIPLLSYEFGLRVQDSPKIKAQDICKKLSCLEQSDKYHIRFNALYTDGGIDENNMIYWVDNMYKPNDWGSYCSEVSPNVNTLAFLKGPECWQDPRHAEHRRFLISRLTQPALQLFGQYHLTRLRVMASGSMTTGLAFQEAEEELQRAVGRALNNWGTPGLEHFYIQLYLMDLNQPRRITALMRSGLAGDREAVNACLHAKYEEIQYKSGPSSHESVVIGGQRGPLLEGRPLRLVDRACLTEMQTQLWEQLELHVDNSKKQVTSMKKGAHLPPNSSQYNGASGSSEQAGARVGTTAMGVHADEEGRPTYAAFVERLAVSRSGDFTCPVRCGAVLMGALPSAASVAACQRIRNDDRAAATSWQSPSSSSRNFSNKETTMNMMTNHHGLSLPSTAAHSYASEQWPHPSHSVGNKPQVLAAASAAVSKSMMVEEWKLWNLSAASVSSTPSSLVSTTSTPSRTDVRRDNNYVDNRVQVSLTGQEIEARDQVAVEVVGSWVQDNQPLRALDGVSDVSEIVEKVKQGMLPPLVQYMRFHNGEWIEFAPLPTLSAASSHHETASYHQQQVHHNGTLTLNHSNMGQLHQQPSPSNTAQAAAARHPRQNSLLHNEATALISAPAPAAAPEVLGMPSSSHLSDDVDTHCCSPPLSLRSLSPSLTPVAWFRFFTRRELQFGQVPPVTVIPDEVKATTGFWSNVDQTVNCNPPTTALNTGSTSRDDDDDDDDDSPGLATGMTPSNNVVEAMRSTENIIDGLVHVDGGDEEEEEDAGSGGSPHDVEQMEGRAVVQNPEHIHPGSFGEREGAEEEEAEEEEDAWDWGSHDEDDDDGGDYNGVDMEEEEDIEDDDDDEVNGAGINLPYDEDMEDVDDNDDDSDHNEEMQENDEGNGFGPWMMYDTAAEALNIMANDVGEAGPLANIFQQMLQGLMAGGGQGGNMDDAPAMVQLLSSVGSTVGAASLKQMHTSIQGTALRLQGKWRAAKLQSSSNNGLTPHTATSTGGDNGQDDDHDSRRVITASTTATSTGGDNGQDDDHDSRRVITASTTATSTGGDNGQDDDHDSRRVITASTTATSTGGDNGQDDDHDSRRVITASTTATTTGGDNGQDDDHDSVASTAAASSQHPPRGLLSLKLRRPRTSNMVSVKLIDIEDRMEEWGDDHGHANVDCNFVAFHGCVLELPPMVHLLR</sequence>
<dbReference type="Gene3D" id="1.20.1280.50">
    <property type="match status" value="1"/>
</dbReference>
<feature type="region of interest" description="Disordered" evidence="1">
    <location>
        <begin position="827"/>
        <end position="928"/>
    </location>
</feature>
<keyword evidence="3" id="KW-1185">Reference proteome</keyword>